<dbReference type="EMBL" id="PVTY01000009">
    <property type="protein sequence ID" value="PRZ15162.1"/>
    <property type="molecule type" value="Genomic_DNA"/>
</dbReference>
<dbReference type="OrthoDB" id="4567621at2"/>
<gene>
    <name evidence="1" type="ORF">BCL67_10983</name>
</gene>
<dbReference type="RefSeq" id="WP_106123086.1">
    <property type="nucleotide sequence ID" value="NZ_PVTY01000009.1"/>
</dbReference>
<protein>
    <submittedName>
        <fullName evidence="1">Uncharacterized protein</fullName>
    </submittedName>
</protein>
<sequence length="125" mass="14136">MPGFIIKPKPDEDFYVRYSTVADSVTQFGSREELTKSLHSDEADPARFDRADEHGTSALGFEPPYLGWHDTEIQIREGVIDPTEPDGGDVPWSYIKRADLRALCGTLRDGYFHPPAGMLRWEPQP</sequence>
<evidence type="ECO:0000313" key="1">
    <source>
        <dbReference type="EMBL" id="PRZ15162.1"/>
    </source>
</evidence>
<proteinExistence type="predicted"/>
<comment type="caution">
    <text evidence="1">The sequence shown here is derived from an EMBL/GenBank/DDBJ whole genome shotgun (WGS) entry which is preliminary data.</text>
</comment>
<dbReference type="AlphaFoldDB" id="A0A2T0YIY4"/>
<accession>A0A2T0YIY4</accession>
<organism evidence="1 2">
    <name type="scientific">Nesterenkonia sandarakina</name>
    <dbReference type="NCBI Taxonomy" id="272918"/>
    <lineage>
        <taxon>Bacteria</taxon>
        <taxon>Bacillati</taxon>
        <taxon>Actinomycetota</taxon>
        <taxon>Actinomycetes</taxon>
        <taxon>Micrococcales</taxon>
        <taxon>Micrococcaceae</taxon>
        <taxon>Nesterenkonia</taxon>
    </lineage>
</organism>
<name>A0A2T0YIY4_9MICC</name>
<reference evidence="1 2" key="1">
    <citation type="submission" date="2018-03" db="EMBL/GenBank/DDBJ databases">
        <title>Comparative analysis of microorganisms from saline springs in Andes Mountain Range, Colombia.</title>
        <authorList>
            <person name="Rubin E."/>
        </authorList>
    </citation>
    <scope>NUCLEOTIDE SEQUENCE [LARGE SCALE GENOMIC DNA]</scope>
    <source>
        <strain evidence="1 2">CG 35</strain>
    </source>
</reference>
<keyword evidence="2" id="KW-1185">Reference proteome</keyword>
<dbReference type="Proteomes" id="UP000238217">
    <property type="component" value="Unassembled WGS sequence"/>
</dbReference>
<evidence type="ECO:0000313" key="2">
    <source>
        <dbReference type="Proteomes" id="UP000238217"/>
    </source>
</evidence>